<dbReference type="AlphaFoldDB" id="A0A317EGL5"/>
<dbReference type="EMBL" id="QGLE01000004">
    <property type="protein sequence ID" value="PWR24355.1"/>
    <property type="molecule type" value="Genomic_DNA"/>
</dbReference>
<dbReference type="EC" id="3.1.-.-" evidence="2"/>
<reference evidence="3 4" key="1">
    <citation type="submission" date="2018-05" db="EMBL/GenBank/DDBJ databases">
        <title>Zavarzinia sp. HR-AS.</title>
        <authorList>
            <person name="Lee Y."/>
            <person name="Jeon C.O."/>
        </authorList>
    </citation>
    <scope>NUCLEOTIDE SEQUENCE [LARGE SCALE GENOMIC DNA]</scope>
    <source>
        <strain evidence="3 4">HR-AS</strain>
    </source>
</reference>
<evidence type="ECO:0000313" key="4">
    <source>
        <dbReference type="Proteomes" id="UP000245461"/>
    </source>
</evidence>
<sequence length="223" mass="25341">MATGVRVKVFGDFALFGRPEMKAERVSYEVMTPSAARGILQAIHWKPAIDWVIDRIHVLKPIRFDTLRRNEVGKKLPYATARQGARGEDVDLSLFVDEERQQRASLLLRDVAYVIDAHFVMTPRAGRDDNPGKHAEMARRRIARGQFMQMPCFGCREFPAYFEPVAEGETFEVHQSLRGERPLGWMLHDIDFDAAEGPKPHFFPAKLVDGVLAVPPLPFGSRR</sequence>
<keyword evidence="2" id="KW-0540">Nuclease</keyword>
<accession>A0A317EGL5</accession>
<dbReference type="Gene3D" id="3.30.70.2660">
    <property type="match status" value="1"/>
</dbReference>
<dbReference type="InterPro" id="IPR010155">
    <property type="entry name" value="CRISPR-assoc_prot_Cas5d"/>
</dbReference>
<dbReference type="Proteomes" id="UP000245461">
    <property type="component" value="Unassembled WGS sequence"/>
</dbReference>
<dbReference type="NCBIfam" id="TIGR02593">
    <property type="entry name" value="CRISPR_cas5"/>
    <property type="match status" value="1"/>
</dbReference>
<proteinExistence type="inferred from homology"/>
<keyword evidence="2" id="KW-0694">RNA-binding</keyword>
<dbReference type="RefSeq" id="WP_109905106.1">
    <property type="nucleotide sequence ID" value="NZ_QGLE01000004.1"/>
</dbReference>
<dbReference type="GO" id="GO:0003723">
    <property type="term" value="F:RNA binding"/>
    <property type="evidence" value="ECO:0007669"/>
    <property type="project" value="UniProtKB-UniRule"/>
</dbReference>
<evidence type="ECO:0000256" key="2">
    <source>
        <dbReference type="PIRNR" id="PIRNR029950"/>
    </source>
</evidence>
<dbReference type="GO" id="GO:0016787">
    <property type="term" value="F:hydrolase activity"/>
    <property type="evidence" value="ECO:0007669"/>
    <property type="project" value="UniProtKB-KW"/>
</dbReference>
<dbReference type="InterPro" id="IPR021124">
    <property type="entry name" value="CRISPR-assoc_prot_Cas5"/>
</dbReference>
<keyword evidence="1 2" id="KW-0051">Antiviral defense</keyword>
<comment type="similarity">
    <text evidence="2">Belongs to the CRISPR-associated protein Cas5 family. Subtype I-C/Dvulg subfamily.</text>
</comment>
<dbReference type="GO" id="GO:0004519">
    <property type="term" value="F:endonuclease activity"/>
    <property type="evidence" value="ECO:0007669"/>
    <property type="project" value="UniProtKB-UniRule"/>
</dbReference>
<evidence type="ECO:0000313" key="3">
    <source>
        <dbReference type="EMBL" id="PWR24355.1"/>
    </source>
</evidence>
<dbReference type="GO" id="GO:0043571">
    <property type="term" value="P:maintenance of CRISPR repeat elements"/>
    <property type="evidence" value="ECO:0007669"/>
    <property type="project" value="UniProtKB-UniRule"/>
</dbReference>
<comment type="caution">
    <text evidence="3">The sequence shown here is derived from an EMBL/GenBank/DDBJ whole genome shotgun (WGS) entry which is preliminary data.</text>
</comment>
<dbReference type="PIRSF" id="PIRSF029950">
    <property type="entry name" value="Cas_CT1134"/>
    <property type="match status" value="1"/>
</dbReference>
<dbReference type="OrthoDB" id="5621871at2"/>
<dbReference type="CDD" id="cd09752">
    <property type="entry name" value="Cas5_I-C"/>
    <property type="match status" value="1"/>
</dbReference>
<name>A0A317EGL5_9PROT</name>
<dbReference type="InterPro" id="IPR013422">
    <property type="entry name" value="CRISPR-assoc_prot_Cas5_N"/>
</dbReference>
<protein>
    <recommendedName>
        <fullName evidence="2">pre-crRNA processing endonuclease</fullName>
        <ecNumber evidence="2">3.1.-.-</ecNumber>
    </recommendedName>
</protein>
<dbReference type="NCBIfam" id="TIGR01876">
    <property type="entry name" value="cas_Cas5d"/>
    <property type="match status" value="1"/>
</dbReference>
<comment type="function">
    <text evidence="2">CRISPR (clustered regularly interspaced short palindromic repeat) is an adaptive immune system that provides protection against mobile genetic elements (viruses, transposable elements and conjugative plasmids). CRISPR clusters contain spacers, sequences complementary to antecedent mobile elements, and target invading nucleic acids. CRISPR clusters are transcribed and processed into CRISPR RNA (crRNA).</text>
</comment>
<keyword evidence="2" id="KW-0378">Hydrolase</keyword>
<gene>
    <name evidence="3" type="primary">cas5c</name>
    <name evidence="3" type="ORF">DKG74_09610</name>
</gene>
<dbReference type="Pfam" id="PF09704">
    <property type="entry name" value="Cas_Cas5d"/>
    <property type="match status" value="1"/>
</dbReference>
<dbReference type="GO" id="GO:0051607">
    <property type="term" value="P:defense response to virus"/>
    <property type="evidence" value="ECO:0007669"/>
    <property type="project" value="UniProtKB-UniRule"/>
</dbReference>
<organism evidence="3 4">
    <name type="scientific">Zavarzinia aquatilis</name>
    <dbReference type="NCBI Taxonomy" id="2211142"/>
    <lineage>
        <taxon>Bacteria</taxon>
        <taxon>Pseudomonadati</taxon>
        <taxon>Pseudomonadota</taxon>
        <taxon>Alphaproteobacteria</taxon>
        <taxon>Rhodospirillales</taxon>
        <taxon>Zavarziniaceae</taxon>
        <taxon>Zavarzinia</taxon>
    </lineage>
</organism>
<evidence type="ECO:0000256" key="1">
    <source>
        <dbReference type="ARBA" id="ARBA00023118"/>
    </source>
</evidence>
<keyword evidence="4" id="KW-1185">Reference proteome</keyword>
<keyword evidence="2" id="KW-0255">Endonuclease</keyword>